<dbReference type="Proteomes" id="UP001597118">
    <property type="component" value="Unassembled WGS sequence"/>
</dbReference>
<dbReference type="RefSeq" id="WP_379664046.1">
    <property type="nucleotide sequence ID" value="NZ_JBHUDG010000049.1"/>
</dbReference>
<protein>
    <submittedName>
        <fullName evidence="2">Uncharacterized protein</fullName>
    </submittedName>
</protein>
<proteinExistence type="predicted"/>
<organism evidence="2 3">
    <name type="scientific">Pseudopedobacter beijingensis</name>
    <dbReference type="NCBI Taxonomy" id="1207056"/>
    <lineage>
        <taxon>Bacteria</taxon>
        <taxon>Pseudomonadati</taxon>
        <taxon>Bacteroidota</taxon>
        <taxon>Sphingobacteriia</taxon>
        <taxon>Sphingobacteriales</taxon>
        <taxon>Sphingobacteriaceae</taxon>
        <taxon>Pseudopedobacter</taxon>
    </lineage>
</organism>
<comment type="caution">
    <text evidence="2">The sequence shown here is derived from an EMBL/GenBank/DDBJ whole genome shotgun (WGS) entry which is preliminary data.</text>
</comment>
<keyword evidence="3" id="KW-1185">Reference proteome</keyword>
<accession>A0ABW4IG09</accession>
<gene>
    <name evidence="2" type="ORF">ACFSAH_17525</name>
</gene>
<evidence type="ECO:0000313" key="2">
    <source>
        <dbReference type="EMBL" id="MFD1631678.1"/>
    </source>
</evidence>
<evidence type="ECO:0000256" key="1">
    <source>
        <dbReference type="SAM" id="Coils"/>
    </source>
</evidence>
<reference evidence="3" key="1">
    <citation type="journal article" date="2019" name="Int. J. Syst. Evol. Microbiol.">
        <title>The Global Catalogue of Microorganisms (GCM) 10K type strain sequencing project: providing services to taxonomists for standard genome sequencing and annotation.</title>
        <authorList>
            <consortium name="The Broad Institute Genomics Platform"/>
            <consortium name="The Broad Institute Genome Sequencing Center for Infectious Disease"/>
            <person name="Wu L."/>
            <person name="Ma J."/>
        </authorList>
    </citation>
    <scope>NUCLEOTIDE SEQUENCE [LARGE SCALE GENOMIC DNA]</scope>
    <source>
        <strain evidence="3">CCUG 53762</strain>
    </source>
</reference>
<feature type="coiled-coil region" evidence="1">
    <location>
        <begin position="20"/>
        <end position="47"/>
    </location>
</feature>
<name>A0ABW4IG09_9SPHI</name>
<sequence length="49" mass="5836">MNAKLLKKIEELTLHLIAKDKQYNQQKQQLEKQAAELMDIKQMLLLNKK</sequence>
<evidence type="ECO:0000313" key="3">
    <source>
        <dbReference type="Proteomes" id="UP001597118"/>
    </source>
</evidence>
<dbReference type="EMBL" id="JBHUDG010000049">
    <property type="protein sequence ID" value="MFD1631678.1"/>
    <property type="molecule type" value="Genomic_DNA"/>
</dbReference>
<keyword evidence="1" id="KW-0175">Coiled coil</keyword>